<dbReference type="CDD" id="cd00377">
    <property type="entry name" value="ICL_PEPM"/>
    <property type="match status" value="1"/>
</dbReference>
<evidence type="ECO:0000313" key="1">
    <source>
        <dbReference type="EMBL" id="MCF6378150.1"/>
    </source>
</evidence>
<proteinExistence type="predicted"/>
<dbReference type="GO" id="GO:0016829">
    <property type="term" value="F:lyase activity"/>
    <property type="evidence" value="ECO:0007669"/>
    <property type="project" value="UniProtKB-KW"/>
</dbReference>
<sequence length="436" mass="46422">MIGIVDELLDDSYTVPVVPHATRGVAWLRSHVARFSEGEAHLRRRRLATDVLDAIDAEALRRPGHPVATLAEAMGLPRTVALDVETIAGSYQPHTPIVDEADAALERVVAVLGGRWDESTAARVGLLVQACTATRAAIRDESPPVPTTRRVNVSGDEIEVSLEGQPFGAGRHACPGRKHAAALVEGNQYFKRLHKAGNPLLLPNAWDRASAALLWRAGFEAIGTTSLGIAASAGKPDATGSTYRETIELAQAIIRLPVAVTVDVEGGLGVDPGELATQLSVAGVAGVNIEDGRRTFLQPLHVQCSAIAAMKNAAPELFINARVDTWWLGLEREATLRRALSYVESGADGVFVPGLDDPGLISELVETLGDTPLNALAQLPYAVLRDLGVRRISTGSLLFRTAMTQAVGTVESYRSGGPLPAAAHYAEFEDLHSRLH</sequence>
<evidence type="ECO:0000313" key="2">
    <source>
        <dbReference type="Proteomes" id="UP001201161"/>
    </source>
</evidence>
<dbReference type="PANTHER" id="PTHR42905">
    <property type="entry name" value="PHOSPHOENOLPYRUVATE CARBOXYLASE"/>
    <property type="match status" value="1"/>
</dbReference>
<dbReference type="Pfam" id="PF13714">
    <property type="entry name" value="PEP_mutase"/>
    <property type="match status" value="1"/>
</dbReference>
<accession>A0ABS9HAA7</accession>
<gene>
    <name evidence="1" type="ORF">L2K70_11105</name>
</gene>
<organism evidence="1 2">
    <name type="scientific">Nocardioides potassii</name>
    <dbReference type="NCBI Taxonomy" id="2911371"/>
    <lineage>
        <taxon>Bacteria</taxon>
        <taxon>Bacillati</taxon>
        <taxon>Actinomycetota</taxon>
        <taxon>Actinomycetes</taxon>
        <taxon>Propionibacteriales</taxon>
        <taxon>Nocardioidaceae</taxon>
        <taxon>Nocardioides</taxon>
    </lineage>
</organism>
<dbReference type="InterPro" id="IPR039556">
    <property type="entry name" value="ICL/PEPM"/>
</dbReference>
<dbReference type="Proteomes" id="UP001201161">
    <property type="component" value="Unassembled WGS sequence"/>
</dbReference>
<dbReference type="SUPFAM" id="SSF51621">
    <property type="entry name" value="Phosphoenolpyruvate/pyruvate domain"/>
    <property type="match status" value="1"/>
</dbReference>
<reference evidence="1 2" key="1">
    <citation type="submission" date="2022-01" db="EMBL/GenBank/DDBJ databases">
        <title>Nocardioides sp. nov., an actinomycete isolated from mining soil.</title>
        <authorList>
            <person name="Liu L."/>
        </authorList>
    </citation>
    <scope>NUCLEOTIDE SEQUENCE [LARGE SCALE GENOMIC DNA]</scope>
    <source>
        <strain evidence="1 2">KLBMP 9356</strain>
    </source>
</reference>
<dbReference type="PANTHER" id="PTHR42905:SF16">
    <property type="entry name" value="CARBOXYPHOSPHONOENOLPYRUVATE PHOSPHONOMUTASE-LIKE PROTEIN (AFU_ORTHOLOGUE AFUA_5G07230)"/>
    <property type="match status" value="1"/>
</dbReference>
<dbReference type="InterPro" id="IPR015813">
    <property type="entry name" value="Pyrv/PenolPyrv_kinase-like_dom"/>
</dbReference>
<keyword evidence="1" id="KW-0456">Lyase</keyword>
<comment type="caution">
    <text evidence="1">The sequence shown here is derived from an EMBL/GenBank/DDBJ whole genome shotgun (WGS) entry which is preliminary data.</text>
</comment>
<dbReference type="RefSeq" id="WP_236401904.1">
    <property type="nucleotide sequence ID" value="NZ_JAKJHZ010000007.1"/>
</dbReference>
<dbReference type="InterPro" id="IPR040442">
    <property type="entry name" value="Pyrv_kinase-like_dom_sf"/>
</dbReference>
<dbReference type="InterPro" id="IPR017972">
    <property type="entry name" value="Cyt_P450_CS"/>
</dbReference>
<dbReference type="Gene3D" id="3.20.20.60">
    <property type="entry name" value="Phosphoenolpyruvate-binding domains"/>
    <property type="match status" value="1"/>
</dbReference>
<dbReference type="EMBL" id="JAKJHZ010000007">
    <property type="protein sequence ID" value="MCF6378150.1"/>
    <property type="molecule type" value="Genomic_DNA"/>
</dbReference>
<keyword evidence="2" id="KW-1185">Reference proteome</keyword>
<protein>
    <submittedName>
        <fullName evidence="1">Isocitrate lyase/phosphoenolpyruvate mutase family protein</fullName>
    </submittedName>
</protein>
<name>A0ABS9HAA7_9ACTN</name>
<dbReference type="PROSITE" id="PS00086">
    <property type="entry name" value="CYTOCHROME_P450"/>
    <property type="match status" value="1"/>
</dbReference>